<evidence type="ECO:0000256" key="1">
    <source>
        <dbReference type="SAM" id="MobiDB-lite"/>
    </source>
</evidence>
<feature type="region of interest" description="Disordered" evidence="1">
    <location>
        <begin position="1"/>
        <end position="20"/>
    </location>
</feature>
<evidence type="ECO:0000313" key="2">
    <source>
        <dbReference type="EMBL" id="GBF32218.1"/>
    </source>
</evidence>
<protein>
    <submittedName>
        <fullName evidence="2">Uncharacterized protein</fullName>
    </submittedName>
</protein>
<dbReference type="Proteomes" id="UP000239549">
    <property type="component" value="Unassembled WGS sequence"/>
</dbReference>
<gene>
    <name evidence="2" type="ORF">DCCM_0409</name>
</gene>
<accession>A0A2L2X7Z3</accession>
<organism evidence="2 3">
    <name type="scientific">Desulfocucumis palustris</name>
    <dbReference type="NCBI Taxonomy" id="1898651"/>
    <lineage>
        <taxon>Bacteria</taxon>
        <taxon>Bacillati</taxon>
        <taxon>Bacillota</taxon>
        <taxon>Clostridia</taxon>
        <taxon>Eubacteriales</taxon>
        <taxon>Desulfocucumaceae</taxon>
        <taxon>Desulfocucumis</taxon>
    </lineage>
</organism>
<reference evidence="3" key="1">
    <citation type="submission" date="2018-02" db="EMBL/GenBank/DDBJ databases">
        <title>Genome sequence of Desulfocucumis palustris strain NAW-5.</title>
        <authorList>
            <person name="Watanabe M."/>
            <person name="Kojima H."/>
            <person name="Fukui M."/>
        </authorList>
    </citation>
    <scope>NUCLEOTIDE SEQUENCE [LARGE SCALE GENOMIC DNA]</scope>
    <source>
        <strain evidence="3">NAW-5</strain>
    </source>
</reference>
<feature type="compositionally biased region" description="Polar residues" evidence="1">
    <location>
        <begin position="9"/>
        <end position="20"/>
    </location>
</feature>
<dbReference type="AlphaFoldDB" id="A0A2L2X7Z3"/>
<dbReference type="EMBL" id="BFAV01000019">
    <property type="protein sequence ID" value="GBF32218.1"/>
    <property type="molecule type" value="Genomic_DNA"/>
</dbReference>
<sequence>MLNLMGRSGRSTTNGVFDEQTFTNLEERLVDIENTVDDEIKSE</sequence>
<name>A0A2L2X7Z3_9FIRM</name>
<keyword evidence="3" id="KW-1185">Reference proteome</keyword>
<evidence type="ECO:0000313" key="3">
    <source>
        <dbReference type="Proteomes" id="UP000239549"/>
    </source>
</evidence>
<comment type="caution">
    <text evidence="2">The sequence shown here is derived from an EMBL/GenBank/DDBJ whole genome shotgun (WGS) entry which is preliminary data.</text>
</comment>
<proteinExistence type="predicted"/>